<comment type="caution">
    <text evidence="1">The sequence shown here is derived from an EMBL/GenBank/DDBJ whole genome shotgun (WGS) entry which is preliminary data.</text>
</comment>
<proteinExistence type="predicted"/>
<organism evidence="1 2">
    <name type="scientific">Enterocloster alcoholdehydrogenati</name>
    <dbReference type="NCBI Taxonomy" id="2547410"/>
    <lineage>
        <taxon>Bacteria</taxon>
        <taxon>Bacillati</taxon>
        <taxon>Bacillota</taxon>
        <taxon>Clostridia</taxon>
        <taxon>Lachnospirales</taxon>
        <taxon>Lachnospiraceae</taxon>
        <taxon>Enterocloster</taxon>
    </lineage>
</organism>
<evidence type="ECO:0000313" key="2">
    <source>
        <dbReference type="Proteomes" id="UP001600894"/>
    </source>
</evidence>
<keyword evidence="2" id="KW-1185">Reference proteome</keyword>
<name>A0ABQ0AUG8_9FIRM</name>
<evidence type="ECO:0000313" key="1">
    <source>
        <dbReference type="EMBL" id="GAA6267670.1"/>
    </source>
</evidence>
<gene>
    <name evidence="1" type="ORF">F130042H8_07300</name>
</gene>
<protein>
    <submittedName>
        <fullName evidence="1">Uncharacterized protein</fullName>
    </submittedName>
</protein>
<accession>A0ABQ0AUG8</accession>
<reference evidence="1 2" key="1">
    <citation type="submission" date="2024-04" db="EMBL/GenBank/DDBJ databases">
        <title>Defined microbial consortia suppress multidrug-resistant proinflammatory Enterobacteriaceae via ecological control.</title>
        <authorList>
            <person name="Furuichi M."/>
            <person name="Kawaguchi T."/>
            <person name="Pust M."/>
            <person name="Yasuma K."/>
            <person name="Plichta D."/>
            <person name="Hasegawa N."/>
            <person name="Ohya T."/>
            <person name="Bhattarai S."/>
            <person name="Sasajima S."/>
            <person name="Aoto Y."/>
            <person name="Tuganbaev T."/>
            <person name="Yaginuma M."/>
            <person name="Ueda M."/>
            <person name="Okahashi N."/>
            <person name="Amafuji K."/>
            <person name="Kiridooshi Y."/>
            <person name="Sugita K."/>
            <person name="Strazar M."/>
            <person name="Skelly A."/>
            <person name="Suda W."/>
            <person name="Hattori M."/>
            <person name="Nakamoto N."/>
            <person name="Caballero S."/>
            <person name="Norman J."/>
            <person name="Olle B."/>
            <person name="Tanoue T."/>
            <person name="Arita M."/>
            <person name="Bucci V."/>
            <person name="Atarashi K."/>
            <person name="Xavier R."/>
            <person name="Honda K."/>
        </authorList>
    </citation>
    <scope>NUCLEOTIDE SEQUENCE [LARGE SCALE GENOMIC DNA]</scope>
    <source>
        <strain evidence="2">f13</strain>
    </source>
</reference>
<sequence>MSGFAIPYIYIFENGLLLRNILKCIVNLRGFVYNKGMATFWQQKISKPE</sequence>
<dbReference type="Proteomes" id="UP001600894">
    <property type="component" value="Unassembled WGS sequence"/>
</dbReference>
<dbReference type="EMBL" id="BAABXL010000001">
    <property type="protein sequence ID" value="GAA6267670.1"/>
    <property type="molecule type" value="Genomic_DNA"/>
</dbReference>